<gene>
    <name evidence="2" type="ORF">M422DRAFT_251641</name>
</gene>
<name>A0A0C9W0N6_SPHS4</name>
<dbReference type="HOGENOM" id="CLU_601539_0_0_1"/>
<feature type="region of interest" description="Disordered" evidence="1">
    <location>
        <begin position="216"/>
        <end position="245"/>
    </location>
</feature>
<feature type="region of interest" description="Disordered" evidence="1">
    <location>
        <begin position="88"/>
        <end position="166"/>
    </location>
</feature>
<dbReference type="AlphaFoldDB" id="A0A0C9W0N6"/>
<dbReference type="Proteomes" id="UP000054279">
    <property type="component" value="Unassembled WGS sequence"/>
</dbReference>
<dbReference type="OrthoDB" id="2665632at2759"/>
<accession>A0A0C9W0N6</accession>
<dbReference type="EMBL" id="KN837114">
    <property type="protein sequence ID" value="KIJ44995.1"/>
    <property type="molecule type" value="Genomic_DNA"/>
</dbReference>
<feature type="compositionally biased region" description="Basic residues" evidence="1">
    <location>
        <begin position="440"/>
        <end position="455"/>
    </location>
</feature>
<keyword evidence="3" id="KW-1185">Reference proteome</keyword>
<evidence type="ECO:0000313" key="2">
    <source>
        <dbReference type="EMBL" id="KIJ44995.1"/>
    </source>
</evidence>
<proteinExistence type="predicted"/>
<reference evidence="2 3" key="1">
    <citation type="submission" date="2014-06" db="EMBL/GenBank/DDBJ databases">
        <title>Evolutionary Origins and Diversification of the Mycorrhizal Mutualists.</title>
        <authorList>
            <consortium name="DOE Joint Genome Institute"/>
            <consortium name="Mycorrhizal Genomics Consortium"/>
            <person name="Kohler A."/>
            <person name="Kuo A."/>
            <person name="Nagy L.G."/>
            <person name="Floudas D."/>
            <person name="Copeland A."/>
            <person name="Barry K.W."/>
            <person name="Cichocki N."/>
            <person name="Veneault-Fourrey C."/>
            <person name="LaButti K."/>
            <person name="Lindquist E.A."/>
            <person name="Lipzen A."/>
            <person name="Lundell T."/>
            <person name="Morin E."/>
            <person name="Murat C."/>
            <person name="Riley R."/>
            <person name="Ohm R."/>
            <person name="Sun H."/>
            <person name="Tunlid A."/>
            <person name="Henrissat B."/>
            <person name="Grigoriev I.V."/>
            <person name="Hibbett D.S."/>
            <person name="Martin F."/>
        </authorList>
    </citation>
    <scope>NUCLEOTIDE SEQUENCE [LARGE SCALE GENOMIC DNA]</scope>
    <source>
        <strain evidence="2 3">SS14</strain>
    </source>
</reference>
<evidence type="ECO:0000313" key="3">
    <source>
        <dbReference type="Proteomes" id="UP000054279"/>
    </source>
</evidence>
<sequence>MDNEHNAPMQVDPSTHPVSAIQAFKLDPSTEWVIESAPGFIAIKHKMGCPICDALASHCMATKRSYEIRLDEKEVTDAVAEAWPKLVSDIPASDGEDDDEDLHGLPTLPEEIPQDPPSRPPTRIVRPMSKPRRKDTKIVPEAGLPAIGSSRFPNTHKRIIADPPTSITGVLPKPLGKTHAEHWDQPALRGASDWVMKSDIHDSPECGNHVVKNLLQPGEQDFPSSKKGLDTLSAPSKPPPNHTPRNTLCLDLQEYSIFCGSIPPIPPPTYVATLVKSIAFNEDSAINSNWVVGLVRKCLQNRHPELLSFCGAYHEAIKVKGKSNAKFYLNKVLDTLRIKRFSLTNSGFPMNLHEKFDIWKDLFERFNADGSKQAYFDLEILGKVPVLHRRFTCLVCKGLDHPTAECKYPSIPGWPKPVPKPAKRRAEVSAHNDRGGRGGRAFHRGGGRGRRGHGA</sequence>
<feature type="region of interest" description="Disordered" evidence="1">
    <location>
        <begin position="412"/>
        <end position="455"/>
    </location>
</feature>
<evidence type="ECO:0000256" key="1">
    <source>
        <dbReference type="SAM" id="MobiDB-lite"/>
    </source>
</evidence>
<feature type="compositionally biased region" description="Basic and acidic residues" evidence="1">
    <location>
        <begin position="424"/>
        <end position="436"/>
    </location>
</feature>
<organism evidence="2 3">
    <name type="scientific">Sphaerobolus stellatus (strain SS14)</name>
    <dbReference type="NCBI Taxonomy" id="990650"/>
    <lineage>
        <taxon>Eukaryota</taxon>
        <taxon>Fungi</taxon>
        <taxon>Dikarya</taxon>
        <taxon>Basidiomycota</taxon>
        <taxon>Agaricomycotina</taxon>
        <taxon>Agaricomycetes</taxon>
        <taxon>Phallomycetidae</taxon>
        <taxon>Geastrales</taxon>
        <taxon>Sphaerobolaceae</taxon>
        <taxon>Sphaerobolus</taxon>
    </lineage>
</organism>
<protein>
    <submittedName>
        <fullName evidence="2">Uncharacterized protein</fullName>
    </submittedName>
</protein>